<evidence type="ECO:0000256" key="1">
    <source>
        <dbReference type="SAM" id="MobiDB-lite"/>
    </source>
</evidence>
<organism evidence="2 3">
    <name type="scientific">Romanomermis culicivorax</name>
    <name type="common">Nematode worm</name>
    <dbReference type="NCBI Taxonomy" id="13658"/>
    <lineage>
        <taxon>Eukaryota</taxon>
        <taxon>Metazoa</taxon>
        <taxon>Ecdysozoa</taxon>
        <taxon>Nematoda</taxon>
        <taxon>Enoplea</taxon>
        <taxon>Dorylaimia</taxon>
        <taxon>Mermithida</taxon>
        <taxon>Mermithoidea</taxon>
        <taxon>Mermithidae</taxon>
        <taxon>Romanomermis</taxon>
    </lineage>
</organism>
<dbReference type="Proteomes" id="UP000887565">
    <property type="component" value="Unplaced"/>
</dbReference>
<feature type="region of interest" description="Disordered" evidence="1">
    <location>
        <begin position="1"/>
        <end position="96"/>
    </location>
</feature>
<feature type="compositionally biased region" description="Basic and acidic residues" evidence="1">
    <location>
        <begin position="16"/>
        <end position="34"/>
    </location>
</feature>
<keyword evidence="2" id="KW-1185">Reference proteome</keyword>
<evidence type="ECO:0000313" key="3">
    <source>
        <dbReference type="WBParaSite" id="nRc.2.0.1.t14533-RA"/>
    </source>
</evidence>
<reference evidence="3" key="1">
    <citation type="submission" date="2022-11" db="UniProtKB">
        <authorList>
            <consortium name="WormBaseParasite"/>
        </authorList>
    </citation>
    <scope>IDENTIFICATION</scope>
</reference>
<sequence>HAQDWSAASRVSQHWTRKDSDVRKREKSATPEKERKRKHESRHQDESRHEKSMSREKKRRENKEESWCKEIEKSTKEEKKKRENRKNAKGAESHEVERGHWATTNTMIHWMCPTPVEQLYWIGLEPMKRLNKELDIAKYDGTSAAAFSIAAIPSHAISAGSTAILPLILGSARPPNAAAYHNPANS</sequence>
<name>A0A915IM41_ROMCU</name>
<dbReference type="AlphaFoldDB" id="A0A915IM41"/>
<protein>
    <submittedName>
        <fullName evidence="3">Uncharacterized protein</fullName>
    </submittedName>
</protein>
<accession>A0A915IM41</accession>
<feature type="compositionally biased region" description="Basic and acidic residues" evidence="1">
    <location>
        <begin position="42"/>
        <end position="96"/>
    </location>
</feature>
<dbReference type="WBParaSite" id="nRc.2.0.1.t14533-RA">
    <property type="protein sequence ID" value="nRc.2.0.1.t14533-RA"/>
    <property type="gene ID" value="nRc.2.0.1.g14533"/>
</dbReference>
<evidence type="ECO:0000313" key="2">
    <source>
        <dbReference type="Proteomes" id="UP000887565"/>
    </source>
</evidence>
<proteinExistence type="predicted"/>